<keyword evidence="2" id="KW-1185">Reference proteome</keyword>
<accession>A0A1M7JHK5</accession>
<evidence type="ECO:0000313" key="1">
    <source>
        <dbReference type="EMBL" id="SHM52512.1"/>
    </source>
</evidence>
<dbReference type="InterPro" id="IPR015943">
    <property type="entry name" value="WD40/YVTN_repeat-like_dom_sf"/>
</dbReference>
<dbReference type="STRING" id="388280.SAMN04488057_10219"/>
<dbReference type="EMBL" id="FRCY01000002">
    <property type="protein sequence ID" value="SHM52512.1"/>
    <property type="molecule type" value="Genomic_DNA"/>
</dbReference>
<dbReference type="Gene3D" id="2.130.10.10">
    <property type="entry name" value="YVTN repeat-like/Quinoprotein amine dehydrogenase"/>
    <property type="match status" value="1"/>
</dbReference>
<evidence type="ECO:0000313" key="2">
    <source>
        <dbReference type="Proteomes" id="UP000184513"/>
    </source>
</evidence>
<dbReference type="Gene3D" id="3.10.450.50">
    <property type="match status" value="1"/>
</dbReference>
<dbReference type="InterPro" id="IPR011110">
    <property type="entry name" value="Reg_prop"/>
</dbReference>
<protein>
    <submittedName>
        <fullName evidence="1">Two component regulator propeller</fullName>
    </submittedName>
</protein>
<dbReference type="OrthoDB" id="9806995at2"/>
<name>A0A1M7JHK5_9BACT</name>
<organism evidence="1 2">
    <name type="scientific">Cyclobacterium lianum</name>
    <dbReference type="NCBI Taxonomy" id="388280"/>
    <lineage>
        <taxon>Bacteria</taxon>
        <taxon>Pseudomonadati</taxon>
        <taxon>Bacteroidota</taxon>
        <taxon>Cytophagia</taxon>
        <taxon>Cytophagales</taxon>
        <taxon>Cyclobacteriaceae</taxon>
        <taxon>Cyclobacterium</taxon>
    </lineage>
</organism>
<gene>
    <name evidence="1" type="ORF">SAMN04488057_10219</name>
</gene>
<sequence length="291" mass="32706">MEDQVNEIIGGNDGENWVGTQESGMFRYRSNGLLEAIKLDSGKRSIKALHQDRKGDLWVGCWPQPCGLLHFNPESGMKEVLRHDPDDSNSHSSDLIMDILEDRSGRIWIATWGGGVNRYDPVAGVFTRYSNGPNDTTSLGGDFVTCLYEDSSGAIWVGGGGALLEPSQPAFLDRFLPANEVFEHHFSGMEVEAFSSFYDHNENVIWGNGLTYSFKGWKEVEKQIRPVMEQAPNPLEPSEFYNYQISVAGNQAWATFDKKNKGSNRPVSKEQRVLVKKDGEWKLIVMLFFTL</sequence>
<proteinExistence type="predicted"/>
<dbReference type="Pfam" id="PF07494">
    <property type="entry name" value="Reg_prop"/>
    <property type="match status" value="2"/>
</dbReference>
<dbReference type="Proteomes" id="UP000184513">
    <property type="component" value="Unassembled WGS sequence"/>
</dbReference>
<dbReference type="SUPFAM" id="SSF63829">
    <property type="entry name" value="Calcium-dependent phosphotriesterase"/>
    <property type="match status" value="1"/>
</dbReference>
<reference evidence="1 2" key="1">
    <citation type="submission" date="2016-11" db="EMBL/GenBank/DDBJ databases">
        <authorList>
            <person name="Jaros S."/>
            <person name="Januszkiewicz K."/>
            <person name="Wedrychowicz H."/>
        </authorList>
    </citation>
    <scope>NUCLEOTIDE SEQUENCE [LARGE SCALE GENOMIC DNA]</scope>
    <source>
        <strain evidence="1 2">CGMCC 1.6102</strain>
    </source>
</reference>
<dbReference type="SUPFAM" id="SSF54427">
    <property type="entry name" value="NTF2-like"/>
    <property type="match status" value="1"/>
</dbReference>
<dbReference type="AlphaFoldDB" id="A0A1M7JHK5"/>
<dbReference type="RefSeq" id="WP_073091601.1">
    <property type="nucleotide sequence ID" value="NZ_FRCY01000002.1"/>
</dbReference>
<dbReference type="InterPro" id="IPR032710">
    <property type="entry name" value="NTF2-like_dom_sf"/>
</dbReference>